<feature type="non-terminal residue" evidence="1">
    <location>
        <position position="1"/>
    </location>
</feature>
<feature type="non-terminal residue" evidence="1">
    <location>
        <position position="166"/>
    </location>
</feature>
<dbReference type="Gene3D" id="1.20.1060.10">
    <property type="entry name" value="Taq DNA Polymerase, Chain T, domain 4"/>
    <property type="match status" value="1"/>
</dbReference>
<keyword evidence="2" id="KW-1185">Reference proteome</keyword>
<dbReference type="Proteomes" id="UP000191418">
    <property type="component" value="Unassembled WGS sequence"/>
</dbReference>
<comment type="caution">
    <text evidence="1">The sequence shown here is derived from an EMBL/GenBank/DDBJ whole genome shotgun (WGS) entry which is preliminary data.</text>
</comment>
<sequence length="166" mass="19042">MEEVDRQYKETTEEIKTLEKKLFDRFGDVNFGSPAQLQRMLYVDNDWSKYVTSDHKSILEGHDNFDEYGISNNGKFSMSNSGAIVLDPVKEWVADQKTYVIKPKNDRNKLSADSKNLELIAAHVPEVQDLIDLRDLTKHLTSFVEKVPTLISPDGRLHGDFKQSHT</sequence>
<reference evidence="1 2" key="1">
    <citation type="submission" date="2017-01" db="EMBL/GenBank/DDBJ databases">
        <title>Genome Sequencing of a Marine Spirillum, Oceanospirillum multiglobuliferum ATCC 33336, from Japan.</title>
        <authorList>
            <person name="Carney J.G."/>
            <person name="Trachtenberg A.M."/>
            <person name="Rheaume B.A."/>
            <person name="Linnane J.D."/>
            <person name="Pitts N.L."/>
            <person name="Mykles D.L."/>
            <person name="Maclea K.S."/>
        </authorList>
    </citation>
    <scope>NUCLEOTIDE SEQUENCE [LARGE SCALE GENOMIC DNA]</scope>
    <source>
        <strain evidence="1 2">ATCC 33336</strain>
    </source>
</reference>
<dbReference type="RefSeq" id="WP_211278152.1">
    <property type="nucleotide sequence ID" value="NZ_MTSM01000139.1"/>
</dbReference>
<organism evidence="1 2">
    <name type="scientific">Oceanospirillum multiglobuliferum</name>
    <dbReference type="NCBI Taxonomy" id="64969"/>
    <lineage>
        <taxon>Bacteria</taxon>
        <taxon>Pseudomonadati</taxon>
        <taxon>Pseudomonadota</taxon>
        <taxon>Gammaproteobacteria</taxon>
        <taxon>Oceanospirillales</taxon>
        <taxon>Oceanospirillaceae</taxon>
        <taxon>Oceanospirillum</taxon>
    </lineage>
</organism>
<name>A0A1V4T209_9GAMM</name>
<evidence type="ECO:0000313" key="1">
    <source>
        <dbReference type="EMBL" id="OPX53994.1"/>
    </source>
</evidence>
<dbReference type="InterPro" id="IPR043502">
    <property type="entry name" value="DNA/RNA_pol_sf"/>
</dbReference>
<dbReference type="AlphaFoldDB" id="A0A1V4T209"/>
<gene>
    <name evidence="1" type="ORF">BTE48_16565</name>
</gene>
<dbReference type="EMBL" id="MTSM01000139">
    <property type="protein sequence ID" value="OPX53994.1"/>
    <property type="molecule type" value="Genomic_DNA"/>
</dbReference>
<protein>
    <submittedName>
        <fullName evidence="1">Uncharacterized protein</fullName>
    </submittedName>
</protein>
<accession>A0A1V4T209</accession>
<proteinExistence type="predicted"/>
<evidence type="ECO:0000313" key="2">
    <source>
        <dbReference type="Proteomes" id="UP000191418"/>
    </source>
</evidence>
<dbReference type="SUPFAM" id="SSF56672">
    <property type="entry name" value="DNA/RNA polymerases"/>
    <property type="match status" value="1"/>
</dbReference>